<dbReference type="InterPro" id="IPR058925">
    <property type="entry name" value="zf-C2H2_AcuF"/>
</dbReference>
<dbReference type="InterPro" id="IPR000073">
    <property type="entry name" value="AB_hydrolase_1"/>
</dbReference>
<gene>
    <name evidence="3" type="ORF">G7Y89_g5414</name>
</gene>
<evidence type="ECO:0000259" key="2">
    <source>
        <dbReference type="PROSITE" id="PS00028"/>
    </source>
</evidence>
<dbReference type="Gene3D" id="3.40.50.1820">
    <property type="entry name" value="alpha/beta hydrolase"/>
    <property type="match status" value="1"/>
</dbReference>
<feature type="region of interest" description="Disordered" evidence="1">
    <location>
        <begin position="33"/>
        <end position="74"/>
    </location>
</feature>
<sequence length="1524" mass="168926">MSSVTYNSASTFVDAHASRDTVDDFELNNHELSNTSFGNNNLSPYQPSQTLSNTTSPSNNPNSTPGDSFSEYSNLPSDFEFEDEFFGVDFDAGAIRIDSFPTHLTGQAQYQPDLNRPLPDLPAHIESKALSDTFTVSTYPLSPVHTSIPNTPSPRGVSNDIKHSTNKTHVQNDNLYNTQFHNIDSTNTSTLQLTPDQSGSSHTSEEGLAPSTMAGFERSPQVTVSQWNHGQRLNNPGSYGDSGIQYTNVADFASQLQNHDILHTQASVMRAEDGSWRSNDRTGQAGFDPESRRLLSDELIPTLDEQEERRRIQSKNIEVQEWASQAGGSSAGEEEQPGQSYFSNNQNVFQQSEPRYRRDPTEDNNIPPVSDAPSIHENQLQDGQVYYDTKNPHLNEIDLQLMNQSRHWHDGPALPYIMTTSFQPQTANDAISQFKRNADTISIASRAATWGTRRRSEPSLADFEAVANGSFLKKLSISKSKEGEKGRHNSLFDQGLDRLAKAVRKRSNSGLKRSHSSQNIPEEPQSMTMRQNSHGLVPPLRTPSFGKLQTPSINTTLISMGATVAAVGATHTHNRTGSISASANSPKSPIHLGFSRGPFKRNRSKSELTSQEKLGPGAGIIELWRGQGGPPVPTLASPPVEIEVKQPDVQDNDEDDDEDDEQGDEGDMKMESEEQSDPIIPNYEGFKAHVRRLNPDMDTMGGNATLLDPKGNPREIDQSASNLQLVTDFSDNDSNPGEGALTEETFPQGVPMPPTRNLPAEFECQLCFKAKKFQKPSDWTKHVHEDVQPFTCTYDKCKEPKSFKRKADWVRHENERHRHLEWWICQVDDCRHPCYRKDNFLQHLVREHKLPEPKQKTKAAIKKARLTEPAWRMLEQCHHETTNRPQDEPCKFCGRTFATWKKLTVHLAKHMEHISLPVLKLVEARNVDANTIISPVEQNLTPITPDSRTKLEPPSPFPSLDVSPLLPMNPNFSSTGFDQGYFPVTAPSGGYAPMTQDVIYPQNPMYQNPNTFTGHHTRNFGSMDSNSMGHVNQNRGFDTGYSQPKVTQSRGLGSMDANFPQHIPNQAYSSNQIGGYSMAQDFTSAPPAVSNYPTSNMLSVNDAAFGFDPMAVSAGQNYQQISFAAGNCFQDQYIHSQGCILMMREILLRLFGGGPSRDTYLIIGSSVATTLAVVTLTRLALSSPPKTIIRGPTDTLLPKLSKEEQAELPYPPDVFPGSRDVVSPYGTCRVYEWGPEDGRKVFLCHGISTPCVSLGGVANALVEKGCRVMLMDLWGRGYSDSPDLPHDSRLYTTQILLAITSSPLAWSSEGFSVIGYSLGGGIAADFAAYFPNMISNVVLLAPSGLIRKRHFGWQSKIMYSGILSENALERLGRWRLTSGLSNKSAIEKLTKRAKAERVVVAKAVAEHYTNISLSKNRPNITVASTVSWQIAQNHGFVRSFVSSLRYASIAGSEETWKKLAMLREKVIIFVGSTDEIIVPEELHEDAKAAIGGERIEWRVIEGGHEFPITHPDLVAKEISQIWGI</sequence>
<evidence type="ECO:0000256" key="1">
    <source>
        <dbReference type="SAM" id="MobiDB-lite"/>
    </source>
</evidence>
<feature type="region of interest" description="Disordered" evidence="1">
    <location>
        <begin position="270"/>
        <end position="375"/>
    </location>
</feature>
<keyword evidence="4" id="KW-1185">Reference proteome</keyword>
<evidence type="ECO:0000313" key="3">
    <source>
        <dbReference type="EMBL" id="KAF4632706.1"/>
    </source>
</evidence>
<dbReference type="InterPro" id="IPR013087">
    <property type="entry name" value="Znf_C2H2_type"/>
</dbReference>
<organism evidence="3 4">
    <name type="scientific">Cudoniella acicularis</name>
    <dbReference type="NCBI Taxonomy" id="354080"/>
    <lineage>
        <taxon>Eukaryota</taxon>
        <taxon>Fungi</taxon>
        <taxon>Dikarya</taxon>
        <taxon>Ascomycota</taxon>
        <taxon>Pezizomycotina</taxon>
        <taxon>Leotiomycetes</taxon>
        <taxon>Helotiales</taxon>
        <taxon>Tricladiaceae</taxon>
        <taxon>Cudoniella</taxon>
    </lineage>
</organism>
<feature type="domain" description="C2H2-type" evidence="2">
    <location>
        <begin position="890"/>
        <end position="910"/>
    </location>
</feature>
<dbReference type="PANTHER" id="PTHR35391">
    <property type="entry name" value="C2H2-TYPE DOMAIN-CONTAINING PROTEIN-RELATED"/>
    <property type="match status" value="1"/>
</dbReference>
<feature type="region of interest" description="Disordered" evidence="1">
    <location>
        <begin position="503"/>
        <end position="533"/>
    </location>
</feature>
<dbReference type="PROSITE" id="PS00028">
    <property type="entry name" value="ZINC_FINGER_C2H2_1"/>
    <property type="match status" value="2"/>
</dbReference>
<dbReference type="OrthoDB" id="5315052at2759"/>
<feature type="compositionally biased region" description="Basic residues" evidence="1">
    <location>
        <begin position="503"/>
        <end position="515"/>
    </location>
</feature>
<feature type="domain" description="C2H2-type" evidence="2">
    <location>
        <begin position="825"/>
        <end position="848"/>
    </location>
</feature>
<dbReference type="SUPFAM" id="SSF53474">
    <property type="entry name" value="alpha/beta-Hydrolases"/>
    <property type="match status" value="1"/>
</dbReference>
<feature type="compositionally biased region" description="Polar residues" evidence="1">
    <location>
        <begin position="314"/>
        <end position="328"/>
    </location>
</feature>
<reference evidence="3 4" key="1">
    <citation type="submission" date="2020-03" db="EMBL/GenBank/DDBJ databases">
        <title>Draft Genome Sequence of Cudoniella acicularis.</title>
        <authorList>
            <person name="Buettner E."/>
            <person name="Kellner H."/>
        </authorList>
    </citation>
    <scope>NUCLEOTIDE SEQUENCE [LARGE SCALE GENOMIC DNA]</scope>
    <source>
        <strain evidence="3 4">DSM 108380</strain>
    </source>
</reference>
<feature type="region of interest" description="Disordered" evidence="1">
    <location>
        <begin position="940"/>
        <end position="963"/>
    </location>
</feature>
<evidence type="ECO:0000313" key="4">
    <source>
        <dbReference type="Proteomes" id="UP000566819"/>
    </source>
</evidence>
<feature type="compositionally biased region" description="Polar residues" evidence="1">
    <location>
        <begin position="337"/>
        <end position="353"/>
    </location>
</feature>
<accession>A0A8H4RPM1</accession>
<feature type="region of interest" description="Disordered" evidence="1">
    <location>
        <begin position="187"/>
        <end position="212"/>
    </location>
</feature>
<feature type="compositionally biased region" description="Low complexity" evidence="1">
    <location>
        <begin position="46"/>
        <end position="65"/>
    </location>
</feature>
<dbReference type="Pfam" id="PF00561">
    <property type="entry name" value="Abhydrolase_1"/>
    <property type="match status" value="1"/>
</dbReference>
<dbReference type="PRINTS" id="PR00111">
    <property type="entry name" value="ABHYDROLASE"/>
</dbReference>
<proteinExistence type="predicted"/>
<feature type="compositionally biased region" description="Polar residues" evidence="1">
    <location>
        <begin position="516"/>
        <end position="533"/>
    </location>
</feature>
<feature type="region of interest" description="Disordered" evidence="1">
    <location>
        <begin position="644"/>
        <end position="682"/>
    </location>
</feature>
<feature type="compositionally biased region" description="Polar residues" evidence="1">
    <location>
        <begin position="187"/>
        <end position="202"/>
    </location>
</feature>
<dbReference type="SMART" id="SM00355">
    <property type="entry name" value="ZnF_C2H2"/>
    <property type="match status" value="3"/>
</dbReference>
<comment type="caution">
    <text evidence="3">The sequence shown here is derived from an EMBL/GenBank/DDBJ whole genome shotgun (WGS) entry which is preliminary data.</text>
</comment>
<feature type="region of interest" description="Disordered" evidence="1">
    <location>
        <begin position="145"/>
        <end position="164"/>
    </location>
</feature>
<feature type="compositionally biased region" description="Basic and acidic residues" evidence="1">
    <location>
        <begin position="270"/>
        <end position="280"/>
    </location>
</feature>
<feature type="region of interest" description="Disordered" evidence="1">
    <location>
        <begin position="575"/>
        <end position="614"/>
    </location>
</feature>
<protein>
    <recommendedName>
        <fullName evidence="2">C2H2-type domain-containing protein</fullName>
    </recommendedName>
</protein>
<dbReference type="Proteomes" id="UP000566819">
    <property type="component" value="Unassembled WGS sequence"/>
</dbReference>
<dbReference type="PANTHER" id="PTHR35391:SF3">
    <property type="entry name" value="FINGER DOMAIN PROTEIN, PUTATIVE (AFU_ORTHOLOGUE AFUA_8G04300)-RELATED"/>
    <property type="match status" value="1"/>
</dbReference>
<feature type="compositionally biased region" description="Polar residues" evidence="1">
    <location>
        <begin position="33"/>
        <end position="45"/>
    </location>
</feature>
<name>A0A8H4RPM1_9HELO</name>
<feature type="compositionally biased region" description="Polar residues" evidence="1">
    <location>
        <begin position="575"/>
        <end position="587"/>
    </location>
</feature>
<feature type="compositionally biased region" description="Acidic residues" evidence="1">
    <location>
        <begin position="650"/>
        <end position="665"/>
    </location>
</feature>
<dbReference type="EMBL" id="JAAMPI010000324">
    <property type="protein sequence ID" value="KAF4632706.1"/>
    <property type="molecule type" value="Genomic_DNA"/>
</dbReference>
<dbReference type="Pfam" id="PF26082">
    <property type="entry name" value="zf-C2H2_AcuF"/>
    <property type="match status" value="1"/>
</dbReference>
<dbReference type="InterPro" id="IPR029058">
    <property type="entry name" value="AB_hydrolase_fold"/>
</dbReference>